<dbReference type="InterPro" id="IPR023614">
    <property type="entry name" value="Porin_dom_sf"/>
</dbReference>
<comment type="caution">
    <text evidence="13">The sequence shown here is derived from an EMBL/GenBank/DDBJ whole genome shotgun (WGS) entry which is preliminary data.</text>
</comment>
<evidence type="ECO:0000256" key="5">
    <source>
        <dbReference type="ARBA" id="ARBA00022692"/>
    </source>
</evidence>
<keyword evidence="3" id="KW-0813">Transport</keyword>
<protein>
    <submittedName>
        <fullName evidence="13">Porin</fullName>
    </submittedName>
</protein>
<keyword evidence="4" id="KW-1134">Transmembrane beta strand</keyword>
<comment type="subunit">
    <text evidence="2">Homotrimer.</text>
</comment>
<dbReference type="GO" id="GO:0006811">
    <property type="term" value="P:monoatomic ion transport"/>
    <property type="evidence" value="ECO:0007669"/>
    <property type="project" value="UniProtKB-KW"/>
</dbReference>
<evidence type="ECO:0000256" key="3">
    <source>
        <dbReference type="ARBA" id="ARBA00022448"/>
    </source>
</evidence>
<evidence type="ECO:0000256" key="6">
    <source>
        <dbReference type="ARBA" id="ARBA00022729"/>
    </source>
</evidence>
<dbReference type="InterPro" id="IPR050298">
    <property type="entry name" value="Gram-neg_bact_OMP"/>
</dbReference>
<evidence type="ECO:0000256" key="7">
    <source>
        <dbReference type="ARBA" id="ARBA00023065"/>
    </source>
</evidence>
<dbReference type="SUPFAM" id="SSF56935">
    <property type="entry name" value="Porins"/>
    <property type="match status" value="1"/>
</dbReference>
<evidence type="ECO:0000256" key="1">
    <source>
        <dbReference type="ARBA" id="ARBA00004571"/>
    </source>
</evidence>
<dbReference type="GO" id="GO:0015288">
    <property type="term" value="F:porin activity"/>
    <property type="evidence" value="ECO:0007669"/>
    <property type="project" value="UniProtKB-KW"/>
</dbReference>
<evidence type="ECO:0000256" key="8">
    <source>
        <dbReference type="ARBA" id="ARBA00023114"/>
    </source>
</evidence>
<keyword evidence="6 11" id="KW-0732">Signal</keyword>
<feature type="signal peptide" evidence="11">
    <location>
        <begin position="1"/>
        <end position="24"/>
    </location>
</feature>
<keyword evidence="5" id="KW-0812">Transmembrane</keyword>
<keyword evidence="7" id="KW-0406">Ion transport</keyword>
<dbReference type="EMBL" id="PDEA01000001">
    <property type="protein sequence ID" value="PEH88212.1"/>
    <property type="molecule type" value="Genomic_DNA"/>
</dbReference>
<feature type="domain" description="Porin" evidence="12">
    <location>
        <begin position="12"/>
        <end position="412"/>
    </location>
</feature>
<evidence type="ECO:0000256" key="11">
    <source>
        <dbReference type="SAM" id="SignalP"/>
    </source>
</evidence>
<dbReference type="CDD" id="cd00342">
    <property type="entry name" value="gram_neg_porins"/>
    <property type="match status" value="1"/>
</dbReference>
<keyword evidence="10" id="KW-0998">Cell outer membrane</keyword>
<evidence type="ECO:0000256" key="9">
    <source>
        <dbReference type="ARBA" id="ARBA00023136"/>
    </source>
</evidence>
<name>A0A2A7USG9_COMTR</name>
<dbReference type="Gene3D" id="2.40.160.10">
    <property type="entry name" value="Porin"/>
    <property type="match status" value="1"/>
</dbReference>
<dbReference type="Proteomes" id="UP000220246">
    <property type="component" value="Unassembled WGS sequence"/>
</dbReference>
<evidence type="ECO:0000256" key="10">
    <source>
        <dbReference type="ARBA" id="ARBA00023237"/>
    </source>
</evidence>
<evidence type="ECO:0000313" key="13">
    <source>
        <dbReference type="EMBL" id="PEH88212.1"/>
    </source>
</evidence>
<comment type="subcellular location">
    <subcellularLocation>
        <location evidence="1">Cell outer membrane</location>
        <topology evidence="1">Multi-pass membrane protein</topology>
    </subcellularLocation>
</comment>
<dbReference type="GeneID" id="80800142"/>
<organism evidence="13 14">
    <name type="scientific">Comamonas terrigena</name>
    <dbReference type="NCBI Taxonomy" id="32013"/>
    <lineage>
        <taxon>Bacteria</taxon>
        <taxon>Pseudomonadati</taxon>
        <taxon>Pseudomonadota</taxon>
        <taxon>Betaproteobacteria</taxon>
        <taxon>Burkholderiales</taxon>
        <taxon>Comamonadaceae</taxon>
        <taxon>Comamonas</taxon>
    </lineage>
</organism>
<sequence length="439" mass="45846">MHTKTAVSVAIALVGLGGSLAAQAQSKVELWGIVDVGVRHTNNEGAGKDGLTKMIGGGMSQSRWGLNVEEDLGGGSKALAHVEHRFNADTGEKDATAPYFQLSYVGLQGPYGKLTMGRQWNVLFDVVTSTYASFPYSPYMDAYKPELGMAAGARSSNSLKYTLATPSRNWVGTLQYSFAEGNNTDALTQGAQAAGAARQAALQGNLAATSAAATAAGMSVPQYIATQVGTAVNTYAAANIPAVAAGALKQVGGFLRYSENGISVGGGYLRTSLPGGSDLDAWTLGGSYRSGPLYLNLGYGQNKIKIERAGATDIAGQVRNATDLAIVGSMWSGQTNGGFQPGGADKRQMIKVGFGYQITPQLNAGLHYFHAKQSGDADGSHNGKANFMIAAVDYAFSKRTDAYFAVDHTRISGGAGMEIDTVSHARTRTGITAGLRHRF</sequence>
<dbReference type="STRING" id="1219032.GCA_001515545_03321"/>
<dbReference type="OrthoDB" id="6975458at2"/>
<reference evidence="14" key="1">
    <citation type="submission" date="2017-09" db="EMBL/GenBank/DDBJ databases">
        <title>FDA dAtabase for Regulatory Grade micrObial Sequences (FDA-ARGOS): Supporting development and validation of Infectious Disease Dx tests.</title>
        <authorList>
            <person name="Minogue T."/>
            <person name="Wolcott M."/>
            <person name="Wasieloski L."/>
            <person name="Aguilar W."/>
            <person name="Moore D."/>
            <person name="Tallon L."/>
            <person name="Sadzewicz L."/>
            <person name="Ott S."/>
            <person name="Zhao X."/>
            <person name="Nagaraj S."/>
            <person name="Vavikolanu K."/>
            <person name="Aluvathingal J."/>
            <person name="Nadendla S."/>
            <person name="Sichtig H."/>
        </authorList>
    </citation>
    <scope>NUCLEOTIDE SEQUENCE [LARGE SCALE GENOMIC DNA]</scope>
    <source>
        <strain evidence="14">FDAARGOS_394</strain>
    </source>
</reference>
<accession>A0A2A7USG9</accession>
<evidence type="ECO:0000256" key="2">
    <source>
        <dbReference type="ARBA" id="ARBA00011233"/>
    </source>
</evidence>
<evidence type="ECO:0000256" key="4">
    <source>
        <dbReference type="ARBA" id="ARBA00022452"/>
    </source>
</evidence>
<keyword evidence="9" id="KW-0472">Membrane</keyword>
<evidence type="ECO:0000259" key="12">
    <source>
        <dbReference type="Pfam" id="PF13609"/>
    </source>
</evidence>
<keyword evidence="14" id="KW-1185">Reference proteome</keyword>
<gene>
    <name evidence="13" type="ORF">CRM82_06000</name>
</gene>
<feature type="chain" id="PRO_5012834580" evidence="11">
    <location>
        <begin position="25"/>
        <end position="439"/>
    </location>
</feature>
<dbReference type="GO" id="GO:0009279">
    <property type="term" value="C:cell outer membrane"/>
    <property type="evidence" value="ECO:0007669"/>
    <property type="project" value="UniProtKB-SubCell"/>
</dbReference>
<evidence type="ECO:0000313" key="14">
    <source>
        <dbReference type="Proteomes" id="UP000220246"/>
    </source>
</evidence>
<keyword evidence="8" id="KW-0626">Porin</keyword>
<dbReference type="GO" id="GO:0046930">
    <property type="term" value="C:pore complex"/>
    <property type="evidence" value="ECO:0007669"/>
    <property type="project" value="UniProtKB-KW"/>
</dbReference>
<dbReference type="PANTHER" id="PTHR34501:SF9">
    <property type="entry name" value="MAJOR OUTER MEMBRANE PROTEIN P.IA"/>
    <property type="match status" value="1"/>
</dbReference>
<dbReference type="Pfam" id="PF13609">
    <property type="entry name" value="Porin_4"/>
    <property type="match status" value="1"/>
</dbReference>
<dbReference type="PANTHER" id="PTHR34501">
    <property type="entry name" value="PROTEIN YDDL-RELATED"/>
    <property type="match status" value="1"/>
</dbReference>
<proteinExistence type="predicted"/>
<dbReference type="RefSeq" id="WP_066540270.1">
    <property type="nucleotide sequence ID" value="NZ_DALZSI010000015.1"/>
</dbReference>
<dbReference type="InterPro" id="IPR033900">
    <property type="entry name" value="Gram_neg_porin_domain"/>
</dbReference>
<dbReference type="AlphaFoldDB" id="A0A2A7USG9"/>